<evidence type="ECO:0000313" key="2">
    <source>
        <dbReference type="Proteomes" id="UP000229756"/>
    </source>
</evidence>
<dbReference type="AlphaFoldDB" id="A0A2M8EM17"/>
<accession>A0A2M8EM17</accession>
<organism evidence="1 2">
    <name type="scientific">candidate division WWE3 bacterium CG_4_9_14_0_2_um_filter_35_11</name>
    <dbReference type="NCBI Taxonomy" id="1975077"/>
    <lineage>
        <taxon>Bacteria</taxon>
        <taxon>Katanobacteria</taxon>
    </lineage>
</organism>
<sequence length="78" mass="8969">MCIFLSKTSFSDLIEEMDKFVILAKAPKTPDGHTSLWQFFRDVGDNSEVASCIKESGKIELKEFEDPYQASREYQIND</sequence>
<evidence type="ECO:0000313" key="1">
    <source>
        <dbReference type="EMBL" id="PJC23783.1"/>
    </source>
</evidence>
<gene>
    <name evidence="1" type="ORF">CO058_01580</name>
</gene>
<dbReference type="Proteomes" id="UP000229756">
    <property type="component" value="Unassembled WGS sequence"/>
</dbReference>
<protein>
    <submittedName>
        <fullName evidence="1">Uncharacterized protein</fullName>
    </submittedName>
</protein>
<proteinExistence type="predicted"/>
<name>A0A2M8EM17_UNCKA</name>
<comment type="caution">
    <text evidence="1">The sequence shown here is derived from an EMBL/GenBank/DDBJ whole genome shotgun (WGS) entry which is preliminary data.</text>
</comment>
<reference evidence="2" key="1">
    <citation type="submission" date="2017-09" db="EMBL/GenBank/DDBJ databases">
        <title>Depth-based differentiation of microbial function through sediment-hosted aquifers and enrichment of novel symbionts in the deep terrestrial subsurface.</title>
        <authorList>
            <person name="Probst A.J."/>
            <person name="Ladd B."/>
            <person name="Jarett J.K."/>
            <person name="Geller-Mcgrath D.E."/>
            <person name="Sieber C.M.K."/>
            <person name="Emerson J.B."/>
            <person name="Anantharaman K."/>
            <person name="Thomas B.C."/>
            <person name="Malmstrom R."/>
            <person name="Stieglmeier M."/>
            <person name="Klingl A."/>
            <person name="Woyke T."/>
            <person name="Ryan C.M."/>
            <person name="Banfield J.F."/>
        </authorList>
    </citation>
    <scope>NUCLEOTIDE SEQUENCE [LARGE SCALE GENOMIC DNA]</scope>
</reference>
<dbReference type="EMBL" id="PFSJ01000011">
    <property type="protein sequence ID" value="PJC23783.1"/>
    <property type="molecule type" value="Genomic_DNA"/>
</dbReference>